<feature type="short sequence motif" description="Gly-cisPro motif, important for rejection of L-amino acids" evidence="2">
    <location>
        <begin position="137"/>
        <end position="138"/>
    </location>
</feature>
<keyword evidence="2" id="KW-0963">Cytoplasm</keyword>
<keyword evidence="2 3" id="KW-0378">Hydrolase</keyword>
<dbReference type="GO" id="GO:0043908">
    <property type="term" value="F:Ser(Gly)-tRNA(Ala) hydrolase activity"/>
    <property type="evidence" value="ECO:0007669"/>
    <property type="project" value="UniProtKB-UniRule"/>
</dbReference>
<dbReference type="GO" id="GO:0000049">
    <property type="term" value="F:tRNA binding"/>
    <property type="evidence" value="ECO:0007669"/>
    <property type="project" value="UniProtKB-UniRule"/>
</dbReference>
<dbReference type="SUPFAM" id="SSF69500">
    <property type="entry name" value="DTD-like"/>
    <property type="match status" value="1"/>
</dbReference>
<dbReference type="FunFam" id="3.50.80.10:FF:000001">
    <property type="entry name" value="D-aminoacyl-tRNA deacylase"/>
    <property type="match status" value="1"/>
</dbReference>
<comment type="catalytic activity">
    <reaction evidence="2">
        <text>glycyl-tRNA(Ala) + H2O = tRNA(Ala) + glycine + H(+)</text>
        <dbReference type="Rhea" id="RHEA:53744"/>
        <dbReference type="Rhea" id="RHEA-COMP:9657"/>
        <dbReference type="Rhea" id="RHEA-COMP:13640"/>
        <dbReference type="ChEBI" id="CHEBI:15377"/>
        <dbReference type="ChEBI" id="CHEBI:15378"/>
        <dbReference type="ChEBI" id="CHEBI:57305"/>
        <dbReference type="ChEBI" id="CHEBI:78442"/>
        <dbReference type="ChEBI" id="CHEBI:78522"/>
    </reaction>
</comment>
<dbReference type="EC" id="3.1.1.96" evidence="2"/>
<dbReference type="GO" id="GO:0051500">
    <property type="term" value="F:D-tyrosyl-tRNA(Tyr) deacylase activity"/>
    <property type="evidence" value="ECO:0007669"/>
    <property type="project" value="TreeGrafter"/>
</dbReference>
<evidence type="ECO:0000313" key="4">
    <source>
        <dbReference type="Proteomes" id="UP000886721"/>
    </source>
</evidence>
<reference evidence="3" key="1">
    <citation type="journal article" date="2021" name="PeerJ">
        <title>Extensive microbial diversity within the chicken gut microbiome revealed by metagenomics and culture.</title>
        <authorList>
            <person name="Gilroy R."/>
            <person name="Ravi A."/>
            <person name="Getino M."/>
            <person name="Pursley I."/>
            <person name="Horton D.L."/>
            <person name="Alikhan N.F."/>
            <person name="Baker D."/>
            <person name="Gharbi K."/>
            <person name="Hall N."/>
            <person name="Watson M."/>
            <person name="Adriaenssens E.M."/>
            <person name="Foster-Nyarko E."/>
            <person name="Jarju S."/>
            <person name="Secka A."/>
            <person name="Antonio M."/>
            <person name="Oren A."/>
            <person name="Chaudhuri R.R."/>
            <person name="La Ragione R."/>
            <person name="Hildebrand F."/>
            <person name="Pallen M.J."/>
        </authorList>
    </citation>
    <scope>NUCLEOTIDE SEQUENCE</scope>
    <source>
        <strain evidence="3">CHK191-13928</strain>
    </source>
</reference>
<dbReference type="PANTHER" id="PTHR10472">
    <property type="entry name" value="D-TYROSYL-TRNA TYR DEACYLASE"/>
    <property type="match status" value="1"/>
</dbReference>
<dbReference type="AlphaFoldDB" id="A0A9D1WTC9"/>
<dbReference type="Pfam" id="PF02580">
    <property type="entry name" value="Tyr_Deacylase"/>
    <property type="match status" value="1"/>
</dbReference>
<comment type="similarity">
    <text evidence="1 2">Belongs to the DTD family.</text>
</comment>
<dbReference type="InterPro" id="IPR003732">
    <property type="entry name" value="Daa-tRNA_deacyls_DTD"/>
</dbReference>
<evidence type="ECO:0000256" key="1">
    <source>
        <dbReference type="ARBA" id="ARBA00009673"/>
    </source>
</evidence>
<protein>
    <recommendedName>
        <fullName evidence="2">D-aminoacyl-tRNA deacylase</fullName>
        <shortName evidence="2">DTD</shortName>
        <ecNumber evidence="2">3.1.1.96</ecNumber>
    </recommendedName>
    <alternativeName>
        <fullName evidence="2">Gly-tRNA(Ala) deacylase</fullName>
        <ecNumber evidence="2">3.1.1.-</ecNumber>
    </alternativeName>
</protein>
<dbReference type="PANTHER" id="PTHR10472:SF5">
    <property type="entry name" value="D-AMINOACYL-TRNA DEACYLASE 1"/>
    <property type="match status" value="1"/>
</dbReference>
<dbReference type="GO" id="GO:0019478">
    <property type="term" value="P:D-amino acid catabolic process"/>
    <property type="evidence" value="ECO:0007669"/>
    <property type="project" value="UniProtKB-UniRule"/>
</dbReference>
<comment type="caution">
    <text evidence="3">The sequence shown here is derived from an EMBL/GenBank/DDBJ whole genome shotgun (WGS) entry which is preliminary data.</text>
</comment>
<comment type="function">
    <text evidence="2">An aminoacyl-tRNA editing enzyme that deacylates mischarged D-aminoacyl-tRNAs. Also deacylates mischarged glycyl-tRNA(Ala), protecting cells against glycine mischarging by AlaRS. Acts via tRNA-based rather than protein-based catalysis; rejects L-amino acids rather than detecting D-amino acids in the active site. By recycling D-aminoacyl-tRNA to D-amino acids and free tRNA molecules, this enzyme counteracts the toxicity associated with the formation of D-aminoacyl-tRNA entities in vivo and helps enforce protein L-homochirality.</text>
</comment>
<gene>
    <name evidence="2 3" type="primary">dtd</name>
    <name evidence="3" type="ORF">H9735_01220</name>
</gene>
<organism evidence="3 4">
    <name type="scientific">Candidatus Anaerostipes excrementavium</name>
    <dbReference type="NCBI Taxonomy" id="2838463"/>
    <lineage>
        <taxon>Bacteria</taxon>
        <taxon>Bacillati</taxon>
        <taxon>Bacillota</taxon>
        <taxon>Clostridia</taxon>
        <taxon>Lachnospirales</taxon>
        <taxon>Lachnospiraceae</taxon>
        <taxon>Anaerostipes</taxon>
    </lineage>
</organism>
<dbReference type="EMBL" id="DXEM01000004">
    <property type="protein sequence ID" value="HIX66726.1"/>
    <property type="molecule type" value="Genomic_DNA"/>
</dbReference>
<dbReference type="GO" id="GO:0106026">
    <property type="term" value="F:Gly-tRNA(Ala) deacylase activity"/>
    <property type="evidence" value="ECO:0007669"/>
    <property type="project" value="UniProtKB-UniRule"/>
</dbReference>
<evidence type="ECO:0000256" key="2">
    <source>
        <dbReference type="HAMAP-Rule" id="MF_00518"/>
    </source>
</evidence>
<comment type="catalytic activity">
    <reaction evidence="2">
        <text>a D-aminoacyl-tRNA + H2O = a tRNA + a D-alpha-amino acid + H(+)</text>
        <dbReference type="Rhea" id="RHEA:13953"/>
        <dbReference type="Rhea" id="RHEA-COMP:10123"/>
        <dbReference type="Rhea" id="RHEA-COMP:10124"/>
        <dbReference type="ChEBI" id="CHEBI:15377"/>
        <dbReference type="ChEBI" id="CHEBI:15378"/>
        <dbReference type="ChEBI" id="CHEBI:59871"/>
        <dbReference type="ChEBI" id="CHEBI:78442"/>
        <dbReference type="ChEBI" id="CHEBI:79333"/>
        <dbReference type="EC" id="3.1.1.96"/>
    </reaction>
</comment>
<reference evidence="3" key="2">
    <citation type="submission" date="2021-04" db="EMBL/GenBank/DDBJ databases">
        <authorList>
            <person name="Gilroy R."/>
        </authorList>
    </citation>
    <scope>NUCLEOTIDE SEQUENCE</scope>
    <source>
        <strain evidence="3">CHK191-13928</strain>
    </source>
</reference>
<proteinExistence type="inferred from homology"/>
<dbReference type="Proteomes" id="UP000886721">
    <property type="component" value="Unassembled WGS sequence"/>
</dbReference>
<dbReference type="InterPro" id="IPR023509">
    <property type="entry name" value="DTD-like_sf"/>
</dbReference>
<evidence type="ECO:0000313" key="3">
    <source>
        <dbReference type="EMBL" id="HIX66726.1"/>
    </source>
</evidence>
<dbReference type="CDD" id="cd00563">
    <property type="entry name" value="Dtyr_deacylase"/>
    <property type="match status" value="1"/>
</dbReference>
<sequence length="146" mass="16278">MKFVIQRVNEASVTIQEETAGQIKKGFLVLIGVGREDTKETADKYVKKMLGLRIFEDENGKTNLSLKDVDGELLLVSQFTLYANCKKGNRPSFIEAGDPGKAEELYEYIIEQCRKEVPVVETGVFGAEMQVSLVNDGPFTIVLENL</sequence>
<dbReference type="NCBIfam" id="TIGR00256">
    <property type="entry name" value="D-aminoacyl-tRNA deacylase"/>
    <property type="match status" value="1"/>
</dbReference>
<dbReference type="HAMAP" id="MF_00518">
    <property type="entry name" value="Deacylase_Dtd"/>
    <property type="match status" value="1"/>
</dbReference>
<comment type="subcellular location">
    <subcellularLocation>
        <location evidence="2">Cytoplasm</location>
    </subcellularLocation>
</comment>
<dbReference type="EC" id="3.1.1.-" evidence="2"/>
<name>A0A9D1WTC9_9FIRM</name>
<keyword evidence="2" id="KW-0820">tRNA-binding</keyword>
<dbReference type="Gene3D" id="3.50.80.10">
    <property type="entry name" value="D-tyrosyl-tRNA(Tyr) deacylase"/>
    <property type="match status" value="1"/>
</dbReference>
<accession>A0A9D1WTC9</accession>
<keyword evidence="2" id="KW-0694">RNA-binding</keyword>
<dbReference type="GO" id="GO:0005737">
    <property type="term" value="C:cytoplasm"/>
    <property type="evidence" value="ECO:0007669"/>
    <property type="project" value="UniProtKB-SubCell"/>
</dbReference>
<comment type="domain">
    <text evidence="2">A Gly-cisPro motif from one monomer fits into the active site of the other monomer to allow specific chiral rejection of L-amino acids.</text>
</comment>
<comment type="subunit">
    <text evidence="2">Homodimer.</text>
</comment>